<reference evidence="7" key="1">
    <citation type="journal article" date="2013" name="Genome Announc.">
        <title>Genome sequence of the basidiomycetous yeast Pseudozyma antarctica T-34, a producer of the glycolipid biosurfactants mannosylerythritol lipids.</title>
        <authorList>
            <person name="Morita T."/>
            <person name="Koike H."/>
            <person name="Koyama Y."/>
            <person name="Hagiwara H."/>
            <person name="Ito E."/>
            <person name="Fukuoka T."/>
            <person name="Imura T."/>
            <person name="Machida M."/>
            <person name="Kitamoto D."/>
        </authorList>
    </citation>
    <scope>NUCLEOTIDE SEQUENCE [LARGE SCALE GENOMIC DNA]</scope>
    <source>
        <strain evidence="7">T-34</strain>
    </source>
</reference>
<dbReference type="Proteomes" id="UP000011976">
    <property type="component" value="Unassembled WGS sequence"/>
</dbReference>
<keyword evidence="6" id="KW-0418">Kinase</keyword>
<dbReference type="GO" id="GO:0016301">
    <property type="term" value="F:kinase activity"/>
    <property type="evidence" value="ECO:0007669"/>
    <property type="project" value="UniProtKB-KW"/>
</dbReference>
<gene>
    <name evidence="6" type="ORF">PANT_27d00008</name>
</gene>
<feature type="compositionally biased region" description="Low complexity" evidence="4">
    <location>
        <begin position="456"/>
        <end position="469"/>
    </location>
</feature>
<dbReference type="EMBL" id="DF196793">
    <property type="protein sequence ID" value="GAC77559.1"/>
    <property type="molecule type" value="Genomic_DNA"/>
</dbReference>
<protein>
    <submittedName>
        <fullName evidence="6">Sensory transduction histidine kinase</fullName>
    </submittedName>
</protein>
<evidence type="ECO:0000256" key="3">
    <source>
        <dbReference type="PROSITE-ProRule" id="PRU00169"/>
    </source>
</evidence>
<feature type="region of interest" description="Disordered" evidence="4">
    <location>
        <begin position="237"/>
        <end position="279"/>
    </location>
</feature>
<proteinExistence type="predicted"/>
<dbReference type="Pfam" id="PF00072">
    <property type="entry name" value="Response_reg"/>
    <property type="match status" value="1"/>
</dbReference>
<sequence length="552" mass="59562">MSLAASASANAASLAAAATVARPSSPLPSTNSLRILLVDDNHINLSVLSTLLKRRFGHALAKPPVSLDSGLKALQMLRTQIFDLIFMDIEMPYLNGVECTRRIRAGEDGILAANRGAHIVAVTTNVGPEPAALYRHTGMDGMISKPVRFQNFQQYLCPLSIEASEARGSVTPVLVGTEEVMPPLPPIDLEQRLFFIPTDSGGTVTTSRHGIDRDEPSAEYSDANSFAAMLKAQTSKSLRDRKALSVSRSSTLSEPRRSSFNSPRSEHLPNIRPVQQSTSADLARLVADEDNDGLYHEPKPAKSTDAGQAPHLSFQSLIERETRDRERDDTIERRAPLPIRPTPVHRISSPAYLLDASPISRLRADPAMRSNPDLVPQIKRRPDIRPLPPKRLRRDDPSDESWSGIADSALDSASGGNTTSSSSAWSSTPMFSEDGAMSRQLGAFDALGSLSHRRGSSPSSGITTPSSSPADMGLQNYDSGDAKDDDLAGAVYSPCADDLLSPRTRELGFVPPLLSLNTKAASIQNRPRILVRTDSDKAQLGLGMDELHLGSV</sequence>
<feature type="domain" description="Response regulatory" evidence="5">
    <location>
        <begin position="34"/>
        <end position="160"/>
    </location>
</feature>
<feature type="modified residue" description="4-aspartylphosphate" evidence="3">
    <location>
        <position position="88"/>
    </location>
</feature>
<dbReference type="SUPFAM" id="SSF52172">
    <property type="entry name" value="CheY-like"/>
    <property type="match status" value="1"/>
</dbReference>
<evidence type="ECO:0000256" key="4">
    <source>
        <dbReference type="SAM" id="MobiDB-lite"/>
    </source>
</evidence>
<feature type="region of interest" description="Disordered" evidence="4">
    <location>
        <begin position="292"/>
        <end position="345"/>
    </location>
</feature>
<feature type="compositionally biased region" description="Polar residues" evidence="4">
    <location>
        <begin position="246"/>
        <end position="263"/>
    </location>
</feature>
<feature type="compositionally biased region" description="Basic and acidic residues" evidence="4">
    <location>
        <begin position="318"/>
        <end position="335"/>
    </location>
</feature>
<evidence type="ECO:0000313" key="7">
    <source>
        <dbReference type="Proteomes" id="UP000011976"/>
    </source>
</evidence>
<dbReference type="InterPro" id="IPR001789">
    <property type="entry name" value="Sig_transdc_resp-reg_receiver"/>
</dbReference>
<dbReference type="PANTHER" id="PTHR45339:SF1">
    <property type="entry name" value="HYBRID SIGNAL TRANSDUCTION HISTIDINE KINASE J"/>
    <property type="match status" value="1"/>
</dbReference>
<dbReference type="PANTHER" id="PTHR45339">
    <property type="entry name" value="HYBRID SIGNAL TRANSDUCTION HISTIDINE KINASE J"/>
    <property type="match status" value="1"/>
</dbReference>
<feature type="region of interest" description="Disordered" evidence="4">
    <location>
        <begin position="363"/>
        <end position="432"/>
    </location>
</feature>
<accession>M9M1N4</accession>
<dbReference type="InterPro" id="IPR011006">
    <property type="entry name" value="CheY-like_superfamily"/>
</dbReference>
<evidence type="ECO:0000256" key="1">
    <source>
        <dbReference type="ARBA" id="ARBA00022553"/>
    </source>
</evidence>
<feature type="region of interest" description="Disordered" evidence="4">
    <location>
        <begin position="200"/>
        <end position="220"/>
    </location>
</feature>
<dbReference type="GO" id="GO:0000160">
    <property type="term" value="P:phosphorelay signal transduction system"/>
    <property type="evidence" value="ECO:0007669"/>
    <property type="project" value="UniProtKB-KW"/>
</dbReference>
<dbReference type="OrthoDB" id="60033at2759"/>
<evidence type="ECO:0000256" key="2">
    <source>
        <dbReference type="ARBA" id="ARBA00023012"/>
    </source>
</evidence>
<dbReference type="SMART" id="SM00448">
    <property type="entry name" value="REC"/>
    <property type="match status" value="1"/>
</dbReference>
<dbReference type="Gene3D" id="3.40.50.2300">
    <property type="match status" value="1"/>
</dbReference>
<dbReference type="AlphaFoldDB" id="M9M1N4"/>
<dbReference type="PROSITE" id="PS50110">
    <property type="entry name" value="RESPONSE_REGULATORY"/>
    <property type="match status" value="1"/>
</dbReference>
<feature type="region of interest" description="Disordered" evidence="4">
    <location>
        <begin position="449"/>
        <end position="481"/>
    </location>
</feature>
<dbReference type="CDD" id="cd17546">
    <property type="entry name" value="REC_hyHK_CKI1_RcsC-like"/>
    <property type="match status" value="1"/>
</dbReference>
<dbReference type="STRING" id="1151754.M9M1N4"/>
<feature type="compositionally biased region" description="Low complexity" evidence="4">
    <location>
        <begin position="412"/>
        <end position="428"/>
    </location>
</feature>
<evidence type="ECO:0000259" key="5">
    <source>
        <dbReference type="PROSITE" id="PS50110"/>
    </source>
</evidence>
<evidence type="ECO:0000313" key="6">
    <source>
        <dbReference type="EMBL" id="GAC77559.1"/>
    </source>
</evidence>
<feature type="compositionally biased region" description="Basic and acidic residues" evidence="4">
    <location>
        <begin position="293"/>
        <end position="302"/>
    </location>
</feature>
<organism evidence="6 7">
    <name type="scientific">Pseudozyma antarctica (strain T-34)</name>
    <name type="common">Yeast</name>
    <name type="synonym">Candida antarctica</name>
    <dbReference type="NCBI Taxonomy" id="1151754"/>
    <lineage>
        <taxon>Eukaryota</taxon>
        <taxon>Fungi</taxon>
        <taxon>Dikarya</taxon>
        <taxon>Basidiomycota</taxon>
        <taxon>Ustilaginomycotina</taxon>
        <taxon>Ustilaginomycetes</taxon>
        <taxon>Ustilaginales</taxon>
        <taxon>Ustilaginaceae</taxon>
        <taxon>Moesziomyces</taxon>
    </lineage>
</organism>
<name>M9M1N4_PSEA3</name>
<keyword evidence="6" id="KW-0808">Transferase</keyword>
<keyword evidence="2" id="KW-0902">Two-component regulatory system</keyword>
<keyword evidence="1 3" id="KW-0597">Phosphoprotein</keyword>